<proteinExistence type="predicted"/>
<accession>A0A059KRM5</accession>
<reference evidence="5 6" key="1">
    <citation type="journal article" date="2014" name="FEMS Microbiol. Ecol.">
        <title>Sphaerotilus natans encrusted with nanoball-shaped Fe(III) oxide minerals formed by nitrate-reducing mixotrophic Fe(II) oxidation.</title>
        <authorList>
            <person name="Park S."/>
            <person name="Kim D.H."/>
            <person name="Lee J.H."/>
            <person name="Hur H.G."/>
        </authorList>
    </citation>
    <scope>NUCLEOTIDE SEQUENCE [LARGE SCALE GENOMIC DNA]</scope>
    <source>
        <strain evidence="5 6">DSM 6575</strain>
    </source>
</reference>
<evidence type="ECO:0000259" key="4">
    <source>
        <dbReference type="PROSITE" id="PS50995"/>
    </source>
</evidence>
<dbReference type="Pfam" id="PF12802">
    <property type="entry name" value="MarR_2"/>
    <property type="match status" value="1"/>
</dbReference>
<dbReference type="SUPFAM" id="SSF46785">
    <property type="entry name" value="Winged helix' DNA-binding domain"/>
    <property type="match status" value="1"/>
</dbReference>
<dbReference type="PRINTS" id="PR00598">
    <property type="entry name" value="HTHMARR"/>
</dbReference>
<dbReference type="RefSeq" id="WP_051631484.1">
    <property type="nucleotide sequence ID" value="NZ_AZRA01000011.1"/>
</dbReference>
<evidence type="ECO:0000313" key="5">
    <source>
        <dbReference type="EMBL" id="KDB53889.1"/>
    </source>
</evidence>
<dbReference type="PROSITE" id="PS01117">
    <property type="entry name" value="HTH_MARR_1"/>
    <property type="match status" value="1"/>
</dbReference>
<dbReference type="EMBL" id="AZRA01000011">
    <property type="protein sequence ID" value="KDB53889.1"/>
    <property type="molecule type" value="Genomic_DNA"/>
</dbReference>
<sequence>MSTDAPDVSDLLSDLTDDATPAGRLHEGTLFTLLGYQLAQAAVTTTAVFESRVGEPHGLRPVEYTILMLVGGNTQVSPTRLARALAVTLPNIKMWLDRMEARGLVRRERSERDRRIQHVTLTETGAALAAQATALLHEGEREVLEGFSPGERLLLVELLHRIARAR</sequence>
<organism evidence="5 6">
    <name type="scientific">Sphaerotilus natans subsp. natans DSM 6575</name>
    <dbReference type="NCBI Taxonomy" id="1286631"/>
    <lineage>
        <taxon>Bacteria</taxon>
        <taxon>Pseudomonadati</taxon>
        <taxon>Pseudomonadota</taxon>
        <taxon>Betaproteobacteria</taxon>
        <taxon>Burkholderiales</taxon>
        <taxon>Sphaerotilaceae</taxon>
        <taxon>Sphaerotilus</taxon>
    </lineage>
</organism>
<evidence type="ECO:0000313" key="6">
    <source>
        <dbReference type="Proteomes" id="UP000026714"/>
    </source>
</evidence>
<dbReference type="Gene3D" id="1.10.10.10">
    <property type="entry name" value="Winged helix-like DNA-binding domain superfamily/Winged helix DNA-binding domain"/>
    <property type="match status" value="1"/>
</dbReference>
<evidence type="ECO:0000256" key="1">
    <source>
        <dbReference type="ARBA" id="ARBA00023015"/>
    </source>
</evidence>
<evidence type="ECO:0000256" key="3">
    <source>
        <dbReference type="ARBA" id="ARBA00023163"/>
    </source>
</evidence>
<dbReference type="eggNOG" id="COG1846">
    <property type="taxonomic scope" value="Bacteria"/>
</dbReference>
<keyword evidence="2" id="KW-0238">DNA-binding</keyword>
<evidence type="ECO:0000256" key="2">
    <source>
        <dbReference type="ARBA" id="ARBA00023125"/>
    </source>
</evidence>
<dbReference type="GO" id="GO:0003700">
    <property type="term" value="F:DNA-binding transcription factor activity"/>
    <property type="evidence" value="ECO:0007669"/>
    <property type="project" value="InterPro"/>
</dbReference>
<keyword evidence="6" id="KW-1185">Reference proteome</keyword>
<dbReference type="PANTHER" id="PTHR42756">
    <property type="entry name" value="TRANSCRIPTIONAL REGULATOR, MARR"/>
    <property type="match status" value="1"/>
</dbReference>
<comment type="caution">
    <text evidence="5">The sequence shown here is derived from an EMBL/GenBank/DDBJ whole genome shotgun (WGS) entry which is preliminary data.</text>
</comment>
<name>A0A059KRM5_9BURK</name>
<dbReference type="GO" id="GO:0003677">
    <property type="term" value="F:DNA binding"/>
    <property type="evidence" value="ECO:0007669"/>
    <property type="project" value="UniProtKB-KW"/>
</dbReference>
<keyword evidence="1" id="KW-0805">Transcription regulation</keyword>
<dbReference type="PROSITE" id="PS50995">
    <property type="entry name" value="HTH_MARR_2"/>
    <property type="match status" value="1"/>
</dbReference>
<gene>
    <name evidence="5" type="ORF">X805_05210</name>
</gene>
<dbReference type="AlphaFoldDB" id="A0A059KRM5"/>
<dbReference type="InterPro" id="IPR036390">
    <property type="entry name" value="WH_DNA-bd_sf"/>
</dbReference>
<dbReference type="InterPro" id="IPR023187">
    <property type="entry name" value="Tscrpt_reg_MarR-type_CS"/>
</dbReference>
<keyword evidence="3" id="KW-0804">Transcription</keyword>
<dbReference type="InterPro" id="IPR000835">
    <property type="entry name" value="HTH_MarR-typ"/>
</dbReference>
<dbReference type="Proteomes" id="UP000026714">
    <property type="component" value="Unassembled WGS sequence"/>
</dbReference>
<dbReference type="PANTHER" id="PTHR42756:SF1">
    <property type="entry name" value="TRANSCRIPTIONAL REPRESSOR OF EMRAB OPERON"/>
    <property type="match status" value="1"/>
</dbReference>
<dbReference type="SMART" id="SM00347">
    <property type="entry name" value="HTH_MARR"/>
    <property type="match status" value="1"/>
</dbReference>
<protein>
    <recommendedName>
        <fullName evidence="4">HTH marR-type domain-containing protein</fullName>
    </recommendedName>
</protein>
<feature type="domain" description="HTH marR-type" evidence="4">
    <location>
        <begin position="31"/>
        <end position="164"/>
    </location>
</feature>
<dbReference type="InterPro" id="IPR036388">
    <property type="entry name" value="WH-like_DNA-bd_sf"/>
</dbReference>
<dbReference type="STRING" id="34103.SAMN05421778_10819"/>